<sequence>MLVNGLQEGERCTVRIYVHGEEWEAEILNSKMKPYQYDSGICNCNKNEQNIGIQELMAMSRFWKKHKIKTQLQDREIEWRVTSPLVAQYQKNPESIHVNKNIDLEFLFGPNHKIIVQPPNAPL</sequence>
<protein>
    <submittedName>
        <fullName evidence="1">Uncharacterized protein</fullName>
    </submittedName>
</protein>
<evidence type="ECO:0000313" key="2">
    <source>
        <dbReference type="Proteomes" id="UP000694892"/>
    </source>
</evidence>
<accession>A0A974D4L0</accession>
<name>A0A974D4L0_XENLA</name>
<dbReference type="EMBL" id="CM004472">
    <property type="protein sequence ID" value="OCT85033.1"/>
    <property type="molecule type" value="Genomic_DNA"/>
</dbReference>
<gene>
    <name evidence="1" type="ORF">XELAEV_18023195mg</name>
</gene>
<dbReference type="Proteomes" id="UP000694892">
    <property type="component" value="Chromosome 4L"/>
</dbReference>
<reference evidence="2" key="1">
    <citation type="journal article" date="2016" name="Nature">
        <title>Genome evolution in the allotetraploid frog Xenopus laevis.</title>
        <authorList>
            <person name="Session A.M."/>
            <person name="Uno Y."/>
            <person name="Kwon T."/>
            <person name="Chapman J.A."/>
            <person name="Toyoda A."/>
            <person name="Takahashi S."/>
            <person name="Fukui A."/>
            <person name="Hikosaka A."/>
            <person name="Suzuki A."/>
            <person name="Kondo M."/>
            <person name="van Heeringen S.J."/>
            <person name="Quigley I."/>
            <person name="Heinz S."/>
            <person name="Ogino H."/>
            <person name="Ochi H."/>
            <person name="Hellsten U."/>
            <person name="Lyons J.B."/>
            <person name="Simakov O."/>
            <person name="Putnam N."/>
            <person name="Stites J."/>
            <person name="Kuroki Y."/>
            <person name="Tanaka T."/>
            <person name="Michiue T."/>
            <person name="Watanabe M."/>
            <person name="Bogdanovic O."/>
            <person name="Lister R."/>
            <person name="Georgiou G."/>
            <person name="Paranjpe S.S."/>
            <person name="van Kruijsbergen I."/>
            <person name="Shu S."/>
            <person name="Carlson J."/>
            <person name="Kinoshita T."/>
            <person name="Ohta Y."/>
            <person name="Mawaribuchi S."/>
            <person name="Jenkins J."/>
            <person name="Grimwood J."/>
            <person name="Schmutz J."/>
            <person name="Mitros T."/>
            <person name="Mozaffari S.V."/>
            <person name="Suzuki Y."/>
            <person name="Haramoto Y."/>
            <person name="Yamamoto T.S."/>
            <person name="Takagi C."/>
            <person name="Heald R."/>
            <person name="Miller K."/>
            <person name="Haudenschild C."/>
            <person name="Kitzman J."/>
            <person name="Nakayama T."/>
            <person name="Izutsu Y."/>
            <person name="Robert J."/>
            <person name="Fortriede J."/>
            <person name="Burns K."/>
            <person name="Lotay V."/>
            <person name="Karimi K."/>
            <person name="Yasuoka Y."/>
            <person name="Dichmann D.S."/>
            <person name="Flajnik M.F."/>
            <person name="Houston D.W."/>
            <person name="Shendure J."/>
            <person name="DuPasquier L."/>
            <person name="Vize P.D."/>
            <person name="Zorn A.M."/>
            <person name="Ito M."/>
            <person name="Marcotte E.M."/>
            <person name="Wallingford J.B."/>
            <person name="Ito Y."/>
            <person name="Asashima M."/>
            <person name="Ueno N."/>
            <person name="Matsuda Y."/>
            <person name="Veenstra G.J."/>
            <person name="Fujiyama A."/>
            <person name="Harland R.M."/>
            <person name="Taira M."/>
            <person name="Rokhsar D.S."/>
        </authorList>
    </citation>
    <scope>NUCLEOTIDE SEQUENCE [LARGE SCALE GENOMIC DNA]</scope>
    <source>
        <strain evidence="2">J</strain>
    </source>
</reference>
<dbReference type="AlphaFoldDB" id="A0A974D4L0"/>
<evidence type="ECO:0000313" key="1">
    <source>
        <dbReference type="EMBL" id="OCT85033.1"/>
    </source>
</evidence>
<organism evidence="1 2">
    <name type="scientific">Xenopus laevis</name>
    <name type="common">African clawed frog</name>
    <dbReference type="NCBI Taxonomy" id="8355"/>
    <lineage>
        <taxon>Eukaryota</taxon>
        <taxon>Metazoa</taxon>
        <taxon>Chordata</taxon>
        <taxon>Craniata</taxon>
        <taxon>Vertebrata</taxon>
        <taxon>Euteleostomi</taxon>
        <taxon>Amphibia</taxon>
        <taxon>Batrachia</taxon>
        <taxon>Anura</taxon>
        <taxon>Pipoidea</taxon>
        <taxon>Pipidae</taxon>
        <taxon>Xenopodinae</taxon>
        <taxon>Xenopus</taxon>
        <taxon>Xenopus</taxon>
    </lineage>
</organism>
<proteinExistence type="predicted"/>